<evidence type="ECO:0000256" key="3">
    <source>
        <dbReference type="ARBA" id="ARBA00022723"/>
    </source>
</evidence>
<dbReference type="Proteomes" id="UP001595843">
    <property type="component" value="Unassembled WGS sequence"/>
</dbReference>
<keyword evidence="4" id="KW-0249">Electron transport</keyword>
<dbReference type="Pfam" id="PF13442">
    <property type="entry name" value="Cytochrome_CBB3"/>
    <property type="match status" value="1"/>
</dbReference>
<dbReference type="InterPro" id="IPR051811">
    <property type="entry name" value="Cytochrome_c550/c551-like"/>
</dbReference>
<keyword evidence="5 6" id="KW-0408">Iron</keyword>
<evidence type="ECO:0000256" key="4">
    <source>
        <dbReference type="ARBA" id="ARBA00022982"/>
    </source>
</evidence>
<keyword evidence="9" id="KW-1185">Reference proteome</keyword>
<evidence type="ECO:0000256" key="1">
    <source>
        <dbReference type="ARBA" id="ARBA00022448"/>
    </source>
</evidence>
<dbReference type="InterPro" id="IPR036909">
    <property type="entry name" value="Cyt_c-like_dom_sf"/>
</dbReference>
<dbReference type="PROSITE" id="PS51257">
    <property type="entry name" value="PROKAR_LIPOPROTEIN"/>
    <property type="match status" value="1"/>
</dbReference>
<evidence type="ECO:0000313" key="9">
    <source>
        <dbReference type="Proteomes" id="UP001595843"/>
    </source>
</evidence>
<keyword evidence="3 6" id="KW-0479">Metal-binding</keyword>
<dbReference type="PANTHER" id="PTHR37823:SF4">
    <property type="entry name" value="MENAQUINOL-CYTOCHROME C REDUCTASE CYTOCHROME B_C SUBUNIT"/>
    <property type="match status" value="1"/>
</dbReference>
<dbReference type="InterPro" id="IPR012218">
    <property type="entry name" value="Cyt_c_BACSU-c550-type"/>
</dbReference>
<dbReference type="SUPFAM" id="SSF46626">
    <property type="entry name" value="Cytochrome c"/>
    <property type="match status" value="1"/>
</dbReference>
<organism evidence="8 9">
    <name type="scientific">Salinithrix halophila</name>
    <dbReference type="NCBI Taxonomy" id="1485204"/>
    <lineage>
        <taxon>Bacteria</taxon>
        <taxon>Bacillati</taxon>
        <taxon>Bacillota</taxon>
        <taxon>Bacilli</taxon>
        <taxon>Bacillales</taxon>
        <taxon>Thermoactinomycetaceae</taxon>
        <taxon>Salinithrix</taxon>
    </lineage>
</organism>
<keyword evidence="2 6" id="KW-0349">Heme</keyword>
<feature type="domain" description="Cytochrome c" evidence="7">
    <location>
        <begin position="30"/>
        <end position="104"/>
    </location>
</feature>
<comment type="caution">
    <text evidence="8">The sequence shown here is derived from an EMBL/GenBank/DDBJ whole genome shotgun (WGS) entry which is preliminary data.</text>
</comment>
<dbReference type="PIRSF" id="PIRSF000025">
    <property type="entry name" value="Cytc_Bsub_c550"/>
    <property type="match status" value="1"/>
</dbReference>
<reference evidence="9" key="1">
    <citation type="journal article" date="2019" name="Int. J. Syst. Evol. Microbiol.">
        <title>The Global Catalogue of Microorganisms (GCM) 10K type strain sequencing project: providing services to taxonomists for standard genome sequencing and annotation.</title>
        <authorList>
            <consortium name="The Broad Institute Genomics Platform"/>
            <consortium name="The Broad Institute Genome Sequencing Center for Infectious Disease"/>
            <person name="Wu L."/>
            <person name="Ma J."/>
        </authorList>
    </citation>
    <scope>NUCLEOTIDE SEQUENCE [LARGE SCALE GENOMIC DNA]</scope>
    <source>
        <strain evidence="9">IBRC-M 10813</strain>
    </source>
</reference>
<accession>A0ABV8JF87</accession>
<protein>
    <submittedName>
        <fullName evidence="8">C-type cytochrome</fullName>
    </submittedName>
</protein>
<evidence type="ECO:0000259" key="7">
    <source>
        <dbReference type="PROSITE" id="PS51007"/>
    </source>
</evidence>
<evidence type="ECO:0000256" key="2">
    <source>
        <dbReference type="ARBA" id="ARBA00022617"/>
    </source>
</evidence>
<evidence type="ECO:0000256" key="6">
    <source>
        <dbReference type="PROSITE-ProRule" id="PRU00433"/>
    </source>
</evidence>
<name>A0ABV8JF87_9BACL</name>
<evidence type="ECO:0000313" key="8">
    <source>
        <dbReference type="EMBL" id="MFC4077431.1"/>
    </source>
</evidence>
<dbReference type="PANTHER" id="PTHR37823">
    <property type="entry name" value="CYTOCHROME C-553-LIKE"/>
    <property type="match status" value="1"/>
</dbReference>
<gene>
    <name evidence="8" type="ORF">ACFOUO_11530</name>
</gene>
<dbReference type="EMBL" id="JBHSAP010000015">
    <property type="protein sequence ID" value="MFC4077431.1"/>
    <property type="molecule type" value="Genomic_DNA"/>
</dbReference>
<proteinExistence type="predicted"/>
<dbReference type="Gene3D" id="1.10.760.10">
    <property type="entry name" value="Cytochrome c-like domain"/>
    <property type="match status" value="1"/>
</dbReference>
<dbReference type="InterPro" id="IPR009056">
    <property type="entry name" value="Cyt_c-like_dom"/>
</dbReference>
<dbReference type="PROSITE" id="PS51007">
    <property type="entry name" value="CYTC"/>
    <property type="match status" value="1"/>
</dbReference>
<sequence length="104" mass="10810">MWRSVLGGAVVMVALSACGQQQGGSDGGASETASPKEIYASNCMSCHGEKMEGSVGPALDKVGAQYSKKEIAAIIQRGKGQMPAQNQVGNAERDKLAAWLAKKK</sequence>
<keyword evidence="1" id="KW-0813">Transport</keyword>
<evidence type="ECO:0000256" key="5">
    <source>
        <dbReference type="ARBA" id="ARBA00023004"/>
    </source>
</evidence>